<comment type="caution">
    <text evidence="1">The sequence shown here is derived from an EMBL/GenBank/DDBJ whole genome shotgun (WGS) entry which is preliminary data.</text>
</comment>
<evidence type="ECO:0000313" key="2">
    <source>
        <dbReference type="Proteomes" id="UP000003019"/>
    </source>
</evidence>
<proteinExistence type="predicted"/>
<accession>G4CHA1</accession>
<evidence type="ECO:0000313" key="1">
    <source>
        <dbReference type="EMBL" id="EGY52811.1"/>
    </source>
</evidence>
<sequence length="47" mass="5119">MCAAKLRRHGGPGMPRDSVRPKVRRIIPKSYAAGYLKAGKPVEKTAV</sequence>
<organism evidence="1 2">
    <name type="scientific">Neisseria shayeganii 871</name>
    <dbReference type="NCBI Taxonomy" id="1032488"/>
    <lineage>
        <taxon>Bacteria</taxon>
        <taxon>Pseudomonadati</taxon>
        <taxon>Pseudomonadota</taxon>
        <taxon>Betaproteobacteria</taxon>
        <taxon>Neisseriales</taxon>
        <taxon>Neisseriaceae</taxon>
        <taxon>Neisseria</taxon>
    </lineage>
</organism>
<dbReference type="AlphaFoldDB" id="G4CHA1"/>
<name>G4CHA1_9NEIS</name>
<dbReference type="HOGENOM" id="CLU_3170665_0_0_4"/>
<protein>
    <submittedName>
        <fullName evidence="1">Uncharacterized protein</fullName>
    </submittedName>
</protein>
<gene>
    <name evidence="1" type="ORF">HMPREF9371_0990</name>
</gene>
<reference evidence="1 2" key="1">
    <citation type="submission" date="2011-05" db="EMBL/GenBank/DDBJ databases">
        <authorList>
            <person name="Muzny D."/>
            <person name="Qin X."/>
            <person name="Deng J."/>
            <person name="Jiang H."/>
            <person name="Liu Y."/>
            <person name="Qu J."/>
            <person name="Song X.-Z."/>
            <person name="Zhang L."/>
            <person name="Thornton R."/>
            <person name="Coyle M."/>
            <person name="Francisco L."/>
            <person name="Jackson L."/>
            <person name="Javaid M."/>
            <person name="Korchina V."/>
            <person name="Kovar C."/>
            <person name="Mata R."/>
            <person name="Mathew T."/>
            <person name="Ngo R."/>
            <person name="Nguyen L."/>
            <person name="Nguyen N."/>
            <person name="Okwuonu G."/>
            <person name="Ongeri F."/>
            <person name="Pham C."/>
            <person name="Simmons D."/>
            <person name="Wilczek-Boney K."/>
            <person name="Hale W."/>
            <person name="Jakkamsetti A."/>
            <person name="Pham P."/>
            <person name="Ruth R."/>
            <person name="San Lucas F."/>
            <person name="Warren J."/>
            <person name="Zhang J."/>
            <person name="Zhao Z."/>
            <person name="Zhou C."/>
            <person name="Zhu D."/>
            <person name="Lee S."/>
            <person name="Bess C."/>
            <person name="Blankenburg K."/>
            <person name="Forbes L."/>
            <person name="Fu Q."/>
            <person name="Gubbala S."/>
            <person name="Hirani K."/>
            <person name="Jayaseelan J.C."/>
            <person name="Lara F."/>
            <person name="Munidasa M."/>
            <person name="Palculict T."/>
            <person name="Patil S."/>
            <person name="Pu L.-L."/>
            <person name="Saada N."/>
            <person name="Tang L."/>
            <person name="Weissenberger G."/>
            <person name="Zhu Y."/>
            <person name="Hemphill L."/>
            <person name="Shang Y."/>
            <person name="Youmans B."/>
            <person name="Ayvaz T."/>
            <person name="Ross M."/>
            <person name="Santibanez J."/>
            <person name="Aqrawi P."/>
            <person name="Gross S."/>
            <person name="Joshi V."/>
            <person name="Fowler G."/>
            <person name="Nazareth L."/>
            <person name="Reid J."/>
            <person name="Worley K."/>
            <person name="Petrosino J."/>
            <person name="Highlander S."/>
            <person name="Gibbs R."/>
        </authorList>
    </citation>
    <scope>NUCLEOTIDE SEQUENCE [LARGE SCALE GENOMIC DNA]</scope>
    <source>
        <strain evidence="1 2">871</strain>
    </source>
</reference>
<keyword evidence="2" id="KW-1185">Reference proteome</keyword>
<dbReference type="Proteomes" id="UP000003019">
    <property type="component" value="Unassembled WGS sequence"/>
</dbReference>
<dbReference type="EMBL" id="AGAY01000034">
    <property type="protein sequence ID" value="EGY52811.1"/>
    <property type="molecule type" value="Genomic_DNA"/>
</dbReference>